<reference evidence="1 2" key="1">
    <citation type="submission" date="2016-10" db="EMBL/GenBank/DDBJ databases">
        <authorList>
            <person name="de Groot N.N."/>
        </authorList>
    </citation>
    <scope>NUCLEOTIDE SEQUENCE [LARGE SCALE GENOMIC DNA]</scope>
    <source>
        <strain evidence="1 2">LMG 27731</strain>
    </source>
</reference>
<evidence type="ECO:0008006" key="3">
    <source>
        <dbReference type="Google" id="ProtNLM"/>
    </source>
</evidence>
<gene>
    <name evidence="1" type="ORF">SAMN05192563_104933</name>
</gene>
<organism evidence="1 2">
    <name type="scientific">Paraburkholderia aspalathi</name>
    <dbReference type="NCBI Taxonomy" id="1324617"/>
    <lineage>
        <taxon>Bacteria</taxon>
        <taxon>Pseudomonadati</taxon>
        <taxon>Pseudomonadota</taxon>
        <taxon>Betaproteobacteria</taxon>
        <taxon>Burkholderiales</taxon>
        <taxon>Burkholderiaceae</taxon>
        <taxon>Paraburkholderia</taxon>
    </lineage>
</organism>
<protein>
    <recommendedName>
        <fullName evidence="3">Short chain dehydrogenase</fullName>
    </recommendedName>
</protein>
<dbReference type="AlphaFoldDB" id="A0A1I7EQL6"/>
<evidence type="ECO:0000313" key="2">
    <source>
        <dbReference type="Proteomes" id="UP000198844"/>
    </source>
</evidence>
<proteinExistence type="predicted"/>
<evidence type="ECO:0000313" key="1">
    <source>
        <dbReference type="EMBL" id="SFU26214.1"/>
    </source>
</evidence>
<sequence length="67" mass="6881">MTVVSPGLTRSELADGIGDAQVRAGVRAMMDQASIPASAIAEAIGYAISQPENVDVNEIIVRPTAQG</sequence>
<dbReference type="Proteomes" id="UP000198844">
    <property type="component" value="Unassembled WGS sequence"/>
</dbReference>
<accession>A0A1I7EQL6</accession>
<name>A0A1I7EQL6_9BURK</name>
<dbReference type="EMBL" id="FPBH01000049">
    <property type="protein sequence ID" value="SFU26214.1"/>
    <property type="molecule type" value="Genomic_DNA"/>
</dbReference>